<evidence type="ECO:0000256" key="5">
    <source>
        <dbReference type="ARBA" id="ARBA00022737"/>
    </source>
</evidence>
<evidence type="ECO:0000256" key="7">
    <source>
        <dbReference type="ARBA" id="ARBA00023136"/>
    </source>
</evidence>
<evidence type="ECO:0000256" key="2">
    <source>
        <dbReference type="ARBA" id="ARBA00004613"/>
    </source>
</evidence>
<dbReference type="InterPro" id="IPR050557">
    <property type="entry name" value="RTX_toxin/Mannuronan_C5-epim"/>
</dbReference>
<accession>C6XAK8</accession>
<evidence type="ECO:0000313" key="8">
    <source>
        <dbReference type="EMBL" id="ACT49940.1"/>
    </source>
</evidence>
<keyword evidence="5" id="KW-0677">Repeat</keyword>
<dbReference type="STRING" id="582744.Msip34_0692"/>
<evidence type="ECO:0000313" key="9">
    <source>
        <dbReference type="Proteomes" id="UP000002743"/>
    </source>
</evidence>
<dbReference type="KEGG" id="mei:Msip34_0692"/>
<name>C6XAK8_METGS</name>
<dbReference type="Proteomes" id="UP000002743">
    <property type="component" value="Chromosome"/>
</dbReference>
<dbReference type="PRINTS" id="PR01488">
    <property type="entry name" value="RTXTOXINA"/>
</dbReference>
<dbReference type="PROSITE" id="PS00330">
    <property type="entry name" value="HEMOLYSIN_CALCIUM"/>
    <property type="match status" value="13"/>
</dbReference>
<dbReference type="PANTHER" id="PTHR38340:SF1">
    <property type="entry name" value="S-LAYER PROTEIN"/>
    <property type="match status" value="1"/>
</dbReference>
<dbReference type="GO" id="GO:0005576">
    <property type="term" value="C:extracellular region"/>
    <property type="evidence" value="ECO:0007669"/>
    <property type="project" value="UniProtKB-SubCell"/>
</dbReference>
<gene>
    <name evidence="8" type="ordered locus">Msip34_0692</name>
</gene>
<dbReference type="OrthoDB" id="8530767at2"/>
<protein>
    <submittedName>
        <fullName evidence="8">Hemolysin-type calcium-binding region</fullName>
    </submittedName>
</protein>
<dbReference type="InterPro" id="IPR018511">
    <property type="entry name" value="Hemolysin-typ_Ca-bd_CS"/>
</dbReference>
<reference evidence="8 9" key="2">
    <citation type="journal article" date="2011" name="J. Bacteriol.">
        <title>Genomes of three methylotrophs from a single niche uncover genetic and metabolic divergence of Methylophilaceae.</title>
        <authorList>
            <person name="Lapidus A."/>
            <person name="Clum A."/>
            <person name="Labutti K."/>
            <person name="Kaluzhnaya M.G."/>
            <person name="Lim S."/>
            <person name="Beck D.A."/>
            <person name="Glavina Del Rio T."/>
            <person name="Nolan M."/>
            <person name="Mavromatis K."/>
            <person name="Huntemann M."/>
            <person name="Lucas S."/>
            <person name="Lidstrom M.E."/>
            <person name="Ivanova N."/>
            <person name="Chistoserdova L."/>
        </authorList>
    </citation>
    <scope>NUCLEOTIDE SEQUENCE [LARGE SCALE GENOMIC DNA]</scope>
    <source>
        <strain evidence="8 9">SIP3-4</strain>
    </source>
</reference>
<dbReference type="SUPFAM" id="SSF51120">
    <property type="entry name" value="beta-Roll"/>
    <property type="match status" value="7"/>
</dbReference>
<dbReference type="GO" id="GO:0016020">
    <property type="term" value="C:membrane"/>
    <property type="evidence" value="ECO:0007669"/>
    <property type="project" value="UniProtKB-SubCell"/>
</dbReference>
<dbReference type="EMBL" id="CP001674">
    <property type="protein sequence ID" value="ACT49940.1"/>
    <property type="molecule type" value="Genomic_DNA"/>
</dbReference>
<keyword evidence="6" id="KW-0843">Virulence</keyword>
<evidence type="ECO:0000256" key="4">
    <source>
        <dbReference type="ARBA" id="ARBA00022656"/>
    </source>
</evidence>
<comment type="subcellular location">
    <subcellularLocation>
        <location evidence="1">Membrane</location>
    </subcellularLocation>
    <subcellularLocation>
        <location evidence="2">Secreted</location>
    </subcellularLocation>
</comment>
<keyword evidence="7" id="KW-0472">Membrane</keyword>
<dbReference type="Pfam" id="PF00353">
    <property type="entry name" value="HemolysinCabind"/>
    <property type="match status" value="8"/>
</dbReference>
<dbReference type="PRINTS" id="PR00313">
    <property type="entry name" value="CABNDNGRPT"/>
</dbReference>
<keyword evidence="4" id="KW-0800">Toxin</keyword>
<dbReference type="InterPro" id="IPR003995">
    <property type="entry name" value="RTX_toxin_determinant-A"/>
</dbReference>
<evidence type="ECO:0000256" key="1">
    <source>
        <dbReference type="ARBA" id="ARBA00004370"/>
    </source>
</evidence>
<dbReference type="Gene3D" id="2.150.10.10">
    <property type="entry name" value="Serralysin-like metalloprotease, C-terminal"/>
    <property type="match status" value="6"/>
</dbReference>
<keyword evidence="3" id="KW-0964">Secreted</keyword>
<proteinExistence type="predicted"/>
<organism evidence="8 9">
    <name type="scientific">Methylovorus glucosotrophus (strain SIP3-4)</name>
    <dbReference type="NCBI Taxonomy" id="582744"/>
    <lineage>
        <taxon>Bacteria</taxon>
        <taxon>Pseudomonadati</taxon>
        <taxon>Pseudomonadota</taxon>
        <taxon>Betaproteobacteria</taxon>
        <taxon>Nitrosomonadales</taxon>
        <taxon>Methylophilaceae</taxon>
        <taxon>Methylovorus</taxon>
    </lineage>
</organism>
<evidence type="ECO:0000256" key="6">
    <source>
        <dbReference type="ARBA" id="ARBA00023026"/>
    </source>
</evidence>
<dbReference type="GO" id="GO:0090729">
    <property type="term" value="F:toxin activity"/>
    <property type="evidence" value="ECO:0007669"/>
    <property type="project" value="UniProtKB-KW"/>
</dbReference>
<dbReference type="PANTHER" id="PTHR38340">
    <property type="entry name" value="S-LAYER PROTEIN"/>
    <property type="match status" value="1"/>
</dbReference>
<keyword evidence="9" id="KW-1185">Reference proteome</keyword>
<dbReference type="InterPro" id="IPR001343">
    <property type="entry name" value="Hemolysn_Ca-bd"/>
</dbReference>
<evidence type="ECO:0000256" key="3">
    <source>
        <dbReference type="ARBA" id="ARBA00022525"/>
    </source>
</evidence>
<reference evidence="9" key="1">
    <citation type="submission" date="2009-07" db="EMBL/GenBank/DDBJ databases">
        <title>Complete sequence of chromosome of Methylovorus sp. SIP3-4.</title>
        <authorList>
            <person name="Lucas S."/>
            <person name="Copeland A."/>
            <person name="Lapidus A."/>
            <person name="Glavina del Rio T."/>
            <person name="Tice H."/>
            <person name="Bruce D."/>
            <person name="Goodwin L."/>
            <person name="Pitluck S."/>
            <person name="Clum A."/>
            <person name="Larimer F."/>
            <person name="Land M."/>
            <person name="Hauser L."/>
            <person name="Kyrpides N."/>
            <person name="Mikhailova N."/>
            <person name="Kayluzhnaya M."/>
            <person name="Chistoserdova L."/>
        </authorList>
    </citation>
    <scope>NUCLEOTIDE SEQUENCE [LARGE SCALE GENOMIC DNA]</scope>
    <source>
        <strain evidence="9">SIP3-4</strain>
    </source>
</reference>
<dbReference type="GO" id="GO:0005509">
    <property type="term" value="F:calcium ion binding"/>
    <property type="evidence" value="ECO:0007669"/>
    <property type="project" value="InterPro"/>
</dbReference>
<dbReference type="HOGENOM" id="CLU_289331_0_0_4"/>
<dbReference type="InterPro" id="IPR011049">
    <property type="entry name" value="Serralysin-like_metalloprot_C"/>
</dbReference>
<dbReference type="RefSeq" id="WP_015829542.1">
    <property type="nucleotide sequence ID" value="NC_012969.1"/>
</dbReference>
<dbReference type="eggNOG" id="COG2931">
    <property type="taxonomic scope" value="Bacteria"/>
</dbReference>
<dbReference type="AlphaFoldDB" id="C6XAK8"/>
<sequence>MATTINVGGSVDNRSNGLKGDINYVGSAANNTILAGSGNDTLAGNAGDDYLDGGIGNDLLDGGTGSDTLIGGAGNDTYVVDDSGDVLVENAKQGTDTIVLAADLGITTFSLSGAFKNYENFDISMIDTTSFNFEGNSSANILTGNDGKNEIYGLDGNDTLSGNAGDDYLVGGKGNDSLMGGADADTLDGGVGNDSLSGGDGDDLYIIDSIYDVVVDTGGDDDEVHASISFDLSKNLELEHLVLTGAASISAIGNDSNNYLAGNTGNNLMDGGAGADYLVGDAGNDTLKGGDGADTLIGGVGNDIYYADANDNLLENASQGIDTIILTSADGLSSFDLSYGIFANFENFDLSKTGAVAFEVDGNTANNILTGNDGANALSGQDGNDSLMGGRGNDTLTGGAGSDTLVGGANDDNYVVNLKLAGKGTSITVALEDSFVEKAGEGNDTLTLSGGAGANKLTTLTLAATLENLNATLVDSSVLLNLTGNAANNTIAGSGAGNKILGLGGDDILIGDELGDIVAGGNDTLDGGAGNDALYGGAGDDSLVGGTGQDTLVGGEGNDRYVVNLLTSGTSIGSLEDNVTEDTSAGTDTVYLIGNVKLSAYQMFDLTTDTFLNIEHLDISGTGSSKFNILGSDESNSLKGNAAANLLDGGIGNDTLDGAAGADTLVGGAGDDIYYVDNKLDMVTESADGGTDMVYSNLATYILADNVENLSIDTKGVSGTGNSLDNLIVGNAKANTLVGGDGNDTLNGGLGSDKLTGGEGEDIFVFDTALKGNIDTITDFHVGEDAFNLDDAIFGGLSNGIEFYAGTLKGSAGSDANIIYDNTNGKLYYDADGSGSIKAVQFATLLKVDALYPALSLSDFELV</sequence>